<dbReference type="STRING" id="1802706.A3I32_01865"/>
<proteinExistence type="predicted"/>
<comment type="caution">
    <text evidence="7">The sequence shown here is derived from an EMBL/GenBank/DDBJ whole genome shotgun (WGS) entry which is preliminary data.</text>
</comment>
<dbReference type="GO" id="GO:0008270">
    <property type="term" value="F:zinc ion binding"/>
    <property type="evidence" value="ECO:0007669"/>
    <property type="project" value="UniProtKB-KW"/>
</dbReference>
<dbReference type="Pfam" id="PF01258">
    <property type="entry name" value="zf-dskA_traR"/>
    <property type="match status" value="1"/>
</dbReference>
<evidence type="ECO:0000256" key="2">
    <source>
        <dbReference type="ARBA" id="ARBA00022771"/>
    </source>
</evidence>
<gene>
    <name evidence="7" type="ORF">A3I32_01865</name>
</gene>
<dbReference type="Proteomes" id="UP000177494">
    <property type="component" value="Unassembled WGS sequence"/>
</dbReference>
<feature type="region of interest" description="Disordered" evidence="5">
    <location>
        <begin position="30"/>
        <end position="55"/>
    </location>
</feature>
<evidence type="ECO:0000256" key="1">
    <source>
        <dbReference type="ARBA" id="ARBA00022723"/>
    </source>
</evidence>
<evidence type="ECO:0000256" key="3">
    <source>
        <dbReference type="ARBA" id="ARBA00022833"/>
    </source>
</evidence>
<name>A0A1F8H5B9_9BACT</name>
<evidence type="ECO:0000256" key="4">
    <source>
        <dbReference type="PROSITE-ProRule" id="PRU00510"/>
    </source>
</evidence>
<dbReference type="InterPro" id="IPR000962">
    <property type="entry name" value="Znf_DskA_TraR"/>
</dbReference>
<evidence type="ECO:0000313" key="7">
    <source>
        <dbReference type="EMBL" id="OGN32781.1"/>
    </source>
</evidence>
<dbReference type="Gene3D" id="1.20.120.910">
    <property type="entry name" value="DksA, coiled-coil domain"/>
    <property type="match status" value="1"/>
</dbReference>
<evidence type="ECO:0000256" key="5">
    <source>
        <dbReference type="SAM" id="MobiDB-lite"/>
    </source>
</evidence>
<dbReference type="SUPFAM" id="SSF57716">
    <property type="entry name" value="Glucocorticoid receptor-like (DNA-binding domain)"/>
    <property type="match status" value="1"/>
</dbReference>
<keyword evidence="3" id="KW-0862">Zinc</keyword>
<feature type="domain" description="Zinc finger DksA/TraR C4-type" evidence="6">
    <location>
        <begin position="86"/>
        <end position="118"/>
    </location>
</feature>
<dbReference type="AlphaFoldDB" id="A0A1F8H5B9"/>
<dbReference type="PANTHER" id="PTHR33823:SF4">
    <property type="entry name" value="GENERAL STRESS PROTEIN 16O"/>
    <property type="match status" value="1"/>
</dbReference>
<protein>
    <recommendedName>
        <fullName evidence="6">Zinc finger DksA/TraR C4-type domain-containing protein</fullName>
    </recommendedName>
</protein>
<dbReference type="PROSITE" id="PS01102">
    <property type="entry name" value="ZF_DKSA_1"/>
    <property type="match status" value="1"/>
</dbReference>
<dbReference type="PROSITE" id="PS51128">
    <property type="entry name" value="ZF_DKSA_2"/>
    <property type="match status" value="1"/>
</dbReference>
<organism evidence="7 8">
    <name type="scientific">Candidatus Yanofskybacteria bacterium RIFCSPLOWO2_02_FULL_45_10</name>
    <dbReference type="NCBI Taxonomy" id="1802706"/>
    <lineage>
        <taxon>Bacteria</taxon>
        <taxon>Candidatus Yanofskyibacteriota</taxon>
    </lineage>
</organism>
<keyword evidence="2" id="KW-0863">Zinc-finger</keyword>
<dbReference type="InterPro" id="IPR020458">
    <property type="entry name" value="Znf_DskA_TraR_CS"/>
</dbReference>
<reference evidence="7 8" key="1">
    <citation type="journal article" date="2016" name="Nat. Commun.">
        <title>Thousands of microbial genomes shed light on interconnected biogeochemical processes in an aquifer system.</title>
        <authorList>
            <person name="Anantharaman K."/>
            <person name="Brown C.T."/>
            <person name="Hug L.A."/>
            <person name="Sharon I."/>
            <person name="Castelle C.J."/>
            <person name="Probst A.J."/>
            <person name="Thomas B.C."/>
            <person name="Singh A."/>
            <person name="Wilkins M.J."/>
            <person name="Karaoz U."/>
            <person name="Brodie E.L."/>
            <person name="Williams K.H."/>
            <person name="Hubbard S.S."/>
            <person name="Banfield J.F."/>
        </authorList>
    </citation>
    <scope>NUCLEOTIDE SEQUENCE [LARGE SCALE GENOMIC DNA]</scope>
</reference>
<evidence type="ECO:0000259" key="6">
    <source>
        <dbReference type="Pfam" id="PF01258"/>
    </source>
</evidence>
<dbReference type="PANTHER" id="PTHR33823">
    <property type="entry name" value="RNA POLYMERASE-BINDING TRANSCRIPTION FACTOR DKSA-RELATED"/>
    <property type="match status" value="1"/>
</dbReference>
<dbReference type="EMBL" id="MGKU01000009">
    <property type="protein sequence ID" value="OGN32781.1"/>
    <property type="molecule type" value="Genomic_DNA"/>
</dbReference>
<accession>A0A1F8H5B9</accession>
<feature type="zinc finger region" description="dksA C4-type" evidence="4">
    <location>
        <begin position="91"/>
        <end position="115"/>
    </location>
</feature>
<keyword evidence="1" id="KW-0479">Metal-binding</keyword>
<sequence length="124" mass="13689">MTEQDKQKLLADLQAEEKKILAELLTFAQPDSNTPDEYTVSVPEGDRSTDDNAGDLSELERLNALKESLVGRLREVRTATKKLEAGEYGKCDNCSAPIESNRLAVMPVARFCMACAEKPALRES</sequence>
<evidence type="ECO:0000313" key="8">
    <source>
        <dbReference type="Proteomes" id="UP000177494"/>
    </source>
</evidence>